<name>A0A2T7NCG5_POMCA</name>
<proteinExistence type="predicted"/>
<protein>
    <submittedName>
        <fullName evidence="1">Uncharacterized protein</fullName>
    </submittedName>
</protein>
<dbReference type="PROSITE" id="PS51257">
    <property type="entry name" value="PROKAR_LIPOPROTEIN"/>
    <property type="match status" value="1"/>
</dbReference>
<dbReference type="EMBL" id="PZQS01000014">
    <property type="protein sequence ID" value="PVD18832.1"/>
    <property type="molecule type" value="Genomic_DNA"/>
</dbReference>
<keyword evidence="2" id="KW-1185">Reference proteome</keyword>
<evidence type="ECO:0000313" key="1">
    <source>
        <dbReference type="EMBL" id="PVD18832.1"/>
    </source>
</evidence>
<reference evidence="1 2" key="1">
    <citation type="submission" date="2018-04" db="EMBL/GenBank/DDBJ databases">
        <title>The genome of golden apple snail Pomacea canaliculata provides insight into stress tolerance and invasive adaptation.</title>
        <authorList>
            <person name="Liu C."/>
            <person name="Liu B."/>
            <person name="Ren Y."/>
            <person name="Zhang Y."/>
            <person name="Wang H."/>
            <person name="Li S."/>
            <person name="Jiang F."/>
            <person name="Yin L."/>
            <person name="Zhang G."/>
            <person name="Qian W."/>
            <person name="Fan W."/>
        </authorList>
    </citation>
    <scope>NUCLEOTIDE SEQUENCE [LARGE SCALE GENOMIC DNA]</scope>
    <source>
        <strain evidence="1">SZHN2017</strain>
        <tissue evidence="1">Muscle</tissue>
    </source>
</reference>
<comment type="caution">
    <text evidence="1">The sequence shown here is derived from an EMBL/GenBank/DDBJ whole genome shotgun (WGS) entry which is preliminary data.</text>
</comment>
<dbReference type="Proteomes" id="UP000245119">
    <property type="component" value="Linkage Group LG14"/>
</dbReference>
<organism evidence="1 2">
    <name type="scientific">Pomacea canaliculata</name>
    <name type="common">Golden apple snail</name>
    <dbReference type="NCBI Taxonomy" id="400727"/>
    <lineage>
        <taxon>Eukaryota</taxon>
        <taxon>Metazoa</taxon>
        <taxon>Spiralia</taxon>
        <taxon>Lophotrochozoa</taxon>
        <taxon>Mollusca</taxon>
        <taxon>Gastropoda</taxon>
        <taxon>Caenogastropoda</taxon>
        <taxon>Architaenioglossa</taxon>
        <taxon>Ampullarioidea</taxon>
        <taxon>Ampullariidae</taxon>
        <taxon>Pomacea</taxon>
    </lineage>
</organism>
<dbReference type="AlphaFoldDB" id="A0A2T7NCG5"/>
<gene>
    <name evidence="1" type="ORF">C0Q70_21385</name>
</gene>
<evidence type="ECO:0000313" key="2">
    <source>
        <dbReference type="Proteomes" id="UP000245119"/>
    </source>
</evidence>
<sequence>MDKPDISSFVCLLLACSGAPTKHLATQRFSTHRLPATSDRYSSLEGKQLKNPKLKCQGCFSQDLNRSEQNDVYPVIPTPRHPDDKTSVATRCQSCARRVRLLPLYSHTHPVTPVPQYEDTRLLDVTSVGLSIKVPGYINTQGRAALCDKKNGIQRHSVGDGYKQDLRVDSLLPHRHGQHLLQKGFRQPGDGLAVLYPVYGI</sequence>
<accession>A0A2T7NCG5</accession>